<dbReference type="InterPro" id="IPR036389">
    <property type="entry name" value="RNase_III_sf"/>
</dbReference>
<dbReference type="CDD" id="cd00593">
    <property type="entry name" value="RIBOc"/>
    <property type="match status" value="1"/>
</dbReference>
<gene>
    <name evidence="2" type="ORF">F8M41_023759</name>
</gene>
<keyword evidence="3" id="KW-1185">Reference proteome</keyword>
<reference evidence="2 3" key="1">
    <citation type="journal article" date="2019" name="Environ. Microbiol.">
        <title>At the nexus of three kingdoms: the genome of the mycorrhizal fungus Gigaspora margarita provides insights into plant, endobacterial and fungal interactions.</title>
        <authorList>
            <person name="Venice F."/>
            <person name="Ghignone S."/>
            <person name="Salvioli di Fossalunga A."/>
            <person name="Amselem J."/>
            <person name="Novero M."/>
            <person name="Xianan X."/>
            <person name="Sedzielewska Toro K."/>
            <person name="Morin E."/>
            <person name="Lipzen A."/>
            <person name="Grigoriev I.V."/>
            <person name="Henrissat B."/>
            <person name="Martin F.M."/>
            <person name="Bonfante P."/>
        </authorList>
    </citation>
    <scope>NUCLEOTIDE SEQUENCE [LARGE SCALE GENOMIC DNA]</scope>
    <source>
        <strain evidence="2 3">BEG34</strain>
    </source>
</reference>
<dbReference type="Gene3D" id="1.10.1520.10">
    <property type="entry name" value="Ribonuclease III domain"/>
    <property type="match status" value="1"/>
</dbReference>
<name>A0A8H4EGP3_GIGMA</name>
<feature type="domain" description="RNase III" evidence="1">
    <location>
        <begin position="157"/>
        <end position="246"/>
    </location>
</feature>
<dbReference type="GO" id="GO:0006396">
    <property type="term" value="P:RNA processing"/>
    <property type="evidence" value="ECO:0007669"/>
    <property type="project" value="InterPro"/>
</dbReference>
<dbReference type="AlphaFoldDB" id="A0A8H4EGP3"/>
<dbReference type="EMBL" id="WTPW01000784">
    <property type="protein sequence ID" value="KAF0480262.1"/>
    <property type="molecule type" value="Genomic_DNA"/>
</dbReference>
<dbReference type="GO" id="GO:0004525">
    <property type="term" value="F:ribonuclease III activity"/>
    <property type="evidence" value="ECO:0007669"/>
    <property type="project" value="InterPro"/>
</dbReference>
<dbReference type="InterPro" id="IPR000999">
    <property type="entry name" value="RNase_III_dom"/>
</dbReference>
<dbReference type="Proteomes" id="UP000439903">
    <property type="component" value="Unassembled WGS sequence"/>
</dbReference>
<comment type="caution">
    <text evidence="2">The sequence shown here is derived from an EMBL/GenBank/DDBJ whole genome shotgun (WGS) entry which is preliminary data.</text>
</comment>
<sequence length="299" mass="34384">MSLRIIKNFNETNYTLMRRHALNMLKNALNESQKKLDKNEDKHLVMVIDKAISNLKDHFCEYKNYPGDSKEFPFVIECEEDDKKSHKRKYLFKKCKNENESICTKKVRLENAEKGVKVSKKCRNPTNVTKILRQDLPPVPKIHESLFAEMATCRPLHKKSWETLEFLGDRVLMSCLFKISEPKYLQKHCADTIGLGVRNIATNKILAAYSITLGIHKLNGMESSKIKKVHADALEAYIGTYYLTSGELALCRYLDKLMTPLLDLIINGIASGNKILNDSYKIASEYFAMAWIRDGNRLT</sequence>
<evidence type="ECO:0000313" key="3">
    <source>
        <dbReference type="Proteomes" id="UP000439903"/>
    </source>
</evidence>
<accession>A0A8H4EGP3</accession>
<protein>
    <submittedName>
        <fullName evidence="2">Ribonuclease 3</fullName>
    </submittedName>
</protein>
<dbReference type="PROSITE" id="PS50142">
    <property type="entry name" value="RNASE_3_2"/>
    <property type="match status" value="1"/>
</dbReference>
<evidence type="ECO:0000259" key="1">
    <source>
        <dbReference type="PROSITE" id="PS50142"/>
    </source>
</evidence>
<dbReference type="PROSITE" id="PS00517">
    <property type="entry name" value="RNASE_3_1"/>
    <property type="match status" value="1"/>
</dbReference>
<organism evidence="2 3">
    <name type="scientific">Gigaspora margarita</name>
    <dbReference type="NCBI Taxonomy" id="4874"/>
    <lineage>
        <taxon>Eukaryota</taxon>
        <taxon>Fungi</taxon>
        <taxon>Fungi incertae sedis</taxon>
        <taxon>Mucoromycota</taxon>
        <taxon>Glomeromycotina</taxon>
        <taxon>Glomeromycetes</taxon>
        <taxon>Diversisporales</taxon>
        <taxon>Gigasporaceae</taxon>
        <taxon>Gigaspora</taxon>
    </lineage>
</organism>
<evidence type="ECO:0000313" key="2">
    <source>
        <dbReference type="EMBL" id="KAF0480262.1"/>
    </source>
</evidence>
<proteinExistence type="predicted"/>
<dbReference type="SUPFAM" id="SSF69065">
    <property type="entry name" value="RNase III domain-like"/>
    <property type="match status" value="1"/>
</dbReference>
<dbReference type="OrthoDB" id="2387250at2759"/>